<organism evidence="3 4">
    <name type="scientific">Rahnella woolbedingensis</name>
    <dbReference type="NCBI Taxonomy" id="1510574"/>
    <lineage>
        <taxon>Bacteria</taxon>
        <taxon>Pseudomonadati</taxon>
        <taxon>Pseudomonadota</taxon>
        <taxon>Gammaproteobacteria</taxon>
        <taxon>Enterobacterales</taxon>
        <taxon>Yersiniaceae</taxon>
        <taxon>Rahnella</taxon>
    </lineage>
</organism>
<name>A0A419NCI6_9GAMM</name>
<dbReference type="Pfam" id="PF14581">
    <property type="entry name" value="SseB_C"/>
    <property type="match status" value="1"/>
</dbReference>
<dbReference type="InterPro" id="IPR009839">
    <property type="entry name" value="SseB_N"/>
</dbReference>
<dbReference type="RefSeq" id="WP_120131746.1">
    <property type="nucleotide sequence ID" value="NZ_RAHH01000005.1"/>
</dbReference>
<comment type="caution">
    <text evidence="3">The sequence shown here is derived from an EMBL/GenBank/DDBJ whole genome shotgun (WGS) entry which is preliminary data.</text>
</comment>
<dbReference type="InterPro" id="IPR027945">
    <property type="entry name" value="SseB_C"/>
</dbReference>
<evidence type="ECO:0000259" key="1">
    <source>
        <dbReference type="Pfam" id="PF07179"/>
    </source>
</evidence>
<evidence type="ECO:0000313" key="4">
    <source>
        <dbReference type="Proteomes" id="UP000284908"/>
    </source>
</evidence>
<dbReference type="Proteomes" id="UP000284908">
    <property type="component" value="Unassembled WGS sequence"/>
</dbReference>
<feature type="domain" description="SseB protein N-terminal" evidence="1">
    <location>
        <begin position="22"/>
        <end position="143"/>
    </location>
</feature>
<dbReference type="EMBL" id="RAHH01000005">
    <property type="protein sequence ID" value="RJT46058.1"/>
    <property type="molecule type" value="Genomic_DNA"/>
</dbReference>
<gene>
    <name evidence="3" type="primary">sseB</name>
    <name evidence="3" type="ORF">D6C13_05090</name>
</gene>
<dbReference type="Pfam" id="PF07179">
    <property type="entry name" value="SseB"/>
    <property type="match status" value="1"/>
</dbReference>
<feature type="domain" description="SseB protein C-terminal" evidence="2">
    <location>
        <begin position="161"/>
        <end position="271"/>
    </location>
</feature>
<sequence>MSVPHDHLPAGAAATDGENELERLLRLSVTAPAWRPAFYQTLLESTVFVLGDAGQDDAEKQGSVAITAGSELNILHWEKQDGSSIIPFFSSVDVLEKASAGESPDEQAFVALPARVLFEMTQGEELFLNPKSEYGKEFTPNEVTLLLSNGGLHAPSELVLDKESQLLIGKPEEYPSAMIDALTTLFTQKKPVRRAFMALIHDKAADDQPNLLIGVEADGDEQEIDALIREAGNVASETSPDDRPVDFCIVSEKERGISHYLISHTQPFYQRKWGSWLRNIIPSSGQA</sequence>
<evidence type="ECO:0000259" key="2">
    <source>
        <dbReference type="Pfam" id="PF14581"/>
    </source>
</evidence>
<evidence type="ECO:0000313" key="3">
    <source>
        <dbReference type="EMBL" id="RJT46058.1"/>
    </source>
</evidence>
<dbReference type="AlphaFoldDB" id="A0A419NCI6"/>
<dbReference type="NCBIfam" id="NF008624">
    <property type="entry name" value="PRK11611.1"/>
    <property type="match status" value="1"/>
</dbReference>
<accession>A0A419NCI6</accession>
<proteinExistence type="predicted"/>
<dbReference type="OrthoDB" id="5622177at2"/>
<reference evidence="3 4" key="1">
    <citation type="submission" date="2018-09" db="EMBL/GenBank/DDBJ databases">
        <authorList>
            <person name="Le Fleche-Mateos A."/>
        </authorList>
    </citation>
    <scope>NUCLEOTIDE SEQUENCE [LARGE SCALE GENOMIC DNA]</scope>
    <source>
        <strain evidence="3 4">DSM 27399</strain>
    </source>
</reference>
<keyword evidence="4" id="KW-1185">Reference proteome</keyword>
<protein>
    <submittedName>
        <fullName evidence="3">Enhanced serine sensitivity protein SseB</fullName>
    </submittedName>
</protein>